<feature type="region of interest" description="Disordered" evidence="1">
    <location>
        <begin position="394"/>
        <end position="420"/>
    </location>
</feature>
<feature type="transmembrane region" description="Helical" evidence="2">
    <location>
        <begin position="76"/>
        <end position="93"/>
    </location>
</feature>
<keyword evidence="2" id="KW-1133">Transmembrane helix</keyword>
<protein>
    <recommendedName>
        <fullName evidence="5">CHCH domain-containing protein</fullName>
    </recommendedName>
</protein>
<dbReference type="PANTHER" id="PTHR36329">
    <property type="entry name" value="TRANSMEMBRANE PROTEIN"/>
    <property type="match status" value="1"/>
</dbReference>
<organism evidence="3">
    <name type="scientific">Solanum lycopersicum</name>
    <name type="common">Tomato</name>
    <name type="synonym">Lycopersicon esculentum</name>
    <dbReference type="NCBI Taxonomy" id="4081"/>
    <lineage>
        <taxon>Eukaryota</taxon>
        <taxon>Viridiplantae</taxon>
        <taxon>Streptophyta</taxon>
        <taxon>Embryophyta</taxon>
        <taxon>Tracheophyta</taxon>
        <taxon>Spermatophyta</taxon>
        <taxon>Magnoliopsida</taxon>
        <taxon>eudicotyledons</taxon>
        <taxon>Gunneridae</taxon>
        <taxon>Pentapetalae</taxon>
        <taxon>asterids</taxon>
        <taxon>lamiids</taxon>
        <taxon>Solanales</taxon>
        <taxon>Solanaceae</taxon>
        <taxon>Solanoideae</taxon>
        <taxon>Solaneae</taxon>
        <taxon>Solanum</taxon>
        <taxon>Solanum subgen. Lycopersicon</taxon>
    </lineage>
</organism>
<dbReference type="InParanoid" id="A0A3Q7FWZ6"/>
<dbReference type="PANTHER" id="PTHR36329:SF1">
    <property type="entry name" value="TRANSMEMBRANE PROTEIN"/>
    <property type="match status" value="1"/>
</dbReference>
<proteinExistence type="predicted"/>
<keyword evidence="2" id="KW-0812">Transmembrane</keyword>
<keyword evidence="2" id="KW-0472">Membrane</keyword>
<name>A0A3Q7FWZ6_SOLLC</name>
<evidence type="ECO:0000256" key="2">
    <source>
        <dbReference type="SAM" id="Phobius"/>
    </source>
</evidence>
<evidence type="ECO:0000256" key="1">
    <source>
        <dbReference type="SAM" id="MobiDB-lite"/>
    </source>
</evidence>
<feature type="compositionally biased region" description="Basic and acidic residues" evidence="1">
    <location>
        <begin position="408"/>
        <end position="420"/>
    </location>
</feature>
<dbReference type="PROSITE" id="PS51808">
    <property type="entry name" value="CHCH"/>
    <property type="match status" value="1"/>
</dbReference>
<dbReference type="EnsemblPlants" id="Solyc03g120820.3.1">
    <property type="protein sequence ID" value="Solyc03g120820.3.1"/>
    <property type="gene ID" value="Solyc03g120820.3"/>
</dbReference>
<accession>A0A3Q7FWZ6</accession>
<keyword evidence="4" id="KW-1185">Reference proteome</keyword>
<dbReference type="AlphaFoldDB" id="A0A3Q7FWZ6"/>
<evidence type="ECO:0000313" key="4">
    <source>
        <dbReference type="Proteomes" id="UP000004994"/>
    </source>
</evidence>
<reference evidence="3" key="2">
    <citation type="submission" date="2019-01" db="UniProtKB">
        <authorList>
            <consortium name="EnsemblPlants"/>
        </authorList>
    </citation>
    <scope>IDENTIFICATION</scope>
    <source>
        <strain evidence="3">cv. Heinz 1706</strain>
    </source>
</reference>
<dbReference type="PaxDb" id="4081-Solyc03g120820.2.1"/>
<feature type="transmembrane region" description="Helical" evidence="2">
    <location>
        <begin position="20"/>
        <end position="40"/>
    </location>
</feature>
<sequence length="420" mass="48270">MEISSDSSRIDEEYRSLPPLYFILTLIWFISVCSWTFNTCKNRHFQRLSIQERRITAALGCIFYLTHVGYRASVPYFSVLLTVGYVISFYVIFKHISQNLIVLQEQLTFIEDEEIPAMHEAIYTKYTMLKKFQNAMHMMAVAELAILINVDHSIGNYWLRLLVREWAQFCILSYIGWTFRSKDLAPRFSVMPVIKSLGEIMVPPIYSIEMDAATFRDFSTHGWHIGVPTSPKKGTLKNSVLVVVQHPHVCRLTPPDTHSQTEILDNVVEFGTTFRNKAWASNRSPIKNCSLASLVLEVQPVMLLCSVVIRLPGEITTTTARYNKSTPRNECRGLRPVPPEKGVFPLDHMHLCDLEKKEYLNCLKSAGHKSEECRHLSRKYLECRMEKNLMAKQDMSELGFGKNVDAGTKSEEKTDQTKEK</sequence>
<reference evidence="3" key="1">
    <citation type="journal article" date="2012" name="Nature">
        <title>The tomato genome sequence provides insights into fleshy fruit evolution.</title>
        <authorList>
            <consortium name="Tomato Genome Consortium"/>
        </authorList>
    </citation>
    <scope>NUCLEOTIDE SEQUENCE [LARGE SCALE GENOMIC DNA]</scope>
    <source>
        <strain evidence="3">cv. Heinz 1706</strain>
    </source>
</reference>
<dbReference type="Proteomes" id="UP000004994">
    <property type="component" value="Chromosome 3"/>
</dbReference>
<dbReference type="FunCoup" id="A0A3Q7FWZ6">
    <property type="interactions" value="518"/>
</dbReference>
<dbReference type="Gramene" id="Solyc03g120820.3.1">
    <property type="protein sequence ID" value="Solyc03g120820.3.1"/>
    <property type="gene ID" value="Solyc03g120820.3"/>
</dbReference>
<evidence type="ECO:0000313" key="3">
    <source>
        <dbReference type="EnsemblPlants" id="Solyc03g120820.3.1"/>
    </source>
</evidence>
<evidence type="ECO:0008006" key="5">
    <source>
        <dbReference type="Google" id="ProtNLM"/>
    </source>
</evidence>